<dbReference type="AlphaFoldDB" id="A0A023AZ01"/>
<evidence type="ECO:0000313" key="2">
    <source>
        <dbReference type="Proteomes" id="UP000019763"/>
    </source>
</evidence>
<evidence type="ECO:0000313" key="1">
    <source>
        <dbReference type="EMBL" id="EZG43708.1"/>
    </source>
</evidence>
<proteinExistence type="predicted"/>
<dbReference type="RefSeq" id="XP_011133057.1">
    <property type="nucleotide sequence ID" value="XM_011134755.1"/>
</dbReference>
<keyword evidence="2" id="KW-1185">Reference proteome</keyword>
<name>A0A023AZ01_GRENI</name>
<protein>
    <submittedName>
        <fullName evidence="1">Uncharacterized protein</fullName>
    </submittedName>
</protein>
<reference evidence="1" key="1">
    <citation type="submission" date="2013-12" db="EMBL/GenBank/DDBJ databases">
        <authorList>
            <person name="Omoto C.K."/>
            <person name="Sibley D."/>
            <person name="Venepally P."/>
            <person name="Hadjithomas M."/>
            <person name="Karamycheva S."/>
            <person name="Brunk B."/>
            <person name="Roos D."/>
            <person name="Caler E."/>
            <person name="Lorenzi H."/>
        </authorList>
    </citation>
    <scope>NUCLEOTIDE SEQUENCE</scope>
</reference>
<dbReference type="VEuPathDB" id="CryptoDB:GNI_161350"/>
<gene>
    <name evidence="1" type="ORF">GNI_161350</name>
</gene>
<comment type="caution">
    <text evidence="1">The sequence shown here is derived from an EMBL/GenBank/DDBJ whole genome shotgun (WGS) entry which is preliminary data.</text>
</comment>
<accession>A0A023AZ01</accession>
<dbReference type="Proteomes" id="UP000019763">
    <property type="component" value="Unassembled WGS sequence"/>
</dbReference>
<organism evidence="1 2">
    <name type="scientific">Gregarina niphandrodes</name>
    <name type="common">Septate eugregarine</name>
    <dbReference type="NCBI Taxonomy" id="110365"/>
    <lineage>
        <taxon>Eukaryota</taxon>
        <taxon>Sar</taxon>
        <taxon>Alveolata</taxon>
        <taxon>Apicomplexa</taxon>
        <taxon>Conoidasida</taxon>
        <taxon>Gregarinasina</taxon>
        <taxon>Eugregarinorida</taxon>
        <taxon>Gregarinidae</taxon>
        <taxon>Gregarina</taxon>
    </lineage>
</organism>
<feature type="non-terminal residue" evidence="1">
    <location>
        <position position="184"/>
    </location>
</feature>
<dbReference type="EMBL" id="AFNH02001202">
    <property type="protein sequence ID" value="EZG43708.1"/>
    <property type="molecule type" value="Genomic_DNA"/>
</dbReference>
<dbReference type="GeneID" id="22915598"/>
<sequence>MRTFKSESSGVPGSELLSVLMGPDGSQTKLDDCVAQVVTIRAGGGEVTALVLAPETAFEVEVETVGERTPLTMETTVVEGRDYDWFEHWDRMMVWRPKEGPSCDARAEAALLSTLRRRLDRDGPRDKPEAVDALCREIFGERLHDVHAILNGVGEMQRRDQVDDVIVAVTRPIDPSELEGLLAQ</sequence>